<comment type="caution">
    <text evidence="6">The sequence shown here is derived from an EMBL/GenBank/DDBJ whole genome shotgun (WGS) entry which is preliminary data.</text>
</comment>
<keyword evidence="3" id="KW-0378">Hydrolase</keyword>
<evidence type="ECO:0000256" key="4">
    <source>
        <dbReference type="SAM" id="Phobius"/>
    </source>
</evidence>
<gene>
    <name evidence="6" type="ORF">HF849_23840</name>
</gene>
<dbReference type="PANTHER" id="PTHR43343">
    <property type="entry name" value="PEPTIDASE S12"/>
    <property type="match status" value="1"/>
</dbReference>
<dbReference type="Pfam" id="PF13365">
    <property type="entry name" value="Trypsin_2"/>
    <property type="match status" value="1"/>
</dbReference>
<dbReference type="EMBL" id="JABAGD010000074">
    <property type="protein sequence ID" value="NMF07710.1"/>
    <property type="molecule type" value="Genomic_DNA"/>
</dbReference>
<dbReference type="Proteomes" id="UP000587880">
    <property type="component" value="Unassembled WGS sequence"/>
</dbReference>
<evidence type="ECO:0000313" key="7">
    <source>
        <dbReference type="Proteomes" id="UP000587880"/>
    </source>
</evidence>
<evidence type="ECO:0000256" key="3">
    <source>
        <dbReference type="ARBA" id="ARBA00022801"/>
    </source>
</evidence>
<dbReference type="InterPro" id="IPR009003">
    <property type="entry name" value="Peptidase_S1_PA"/>
</dbReference>
<dbReference type="PANTHER" id="PTHR43343:SF3">
    <property type="entry name" value="PROTEASE DO-LIKE 8, CHLOROPLASTIC"/>
    <property type="match status" value="1"/>
</dbReference>
<proteinExistence type="inferred from homology"/>
<accession>A0A7X9STD6</accession>
<comment type="similarity">
    <text evidence="1">Belongs to the peptidase S1C family.</text>
</comment>
<dbReference type="SMART" id="SM00228">
    <property type="entry name" value="PDZ"/>
    <property type="match status" value="1"/>
</dbReference>
<dbReference type="InterPro" id="IPR051201">
    <property type="entry name" value="Chloro_Bact_Ser_Proteases"/>
</dbReference>
<feature type="transmembrane region" description="Helical" evidence="4">
    <location>
        <begin position="48"/>
        <end position="74"/>
    </location>
</feature>
<dbReference type="SUPFAM" id="SSF50494">
    <property type="entry name" value="Trypsin-like serine proteases"/>
    <property type="match status" value="1"/>
</dbReference>
<reference evidence="6 7" key="1">
    <citation type="submission" date="2020-04" db="EMBL/GenBank/DDBJ databases">
        <authorList>
            <person name="Hitch T.C.A."/>
            <person name="Wylensek D."/>
            <person name="Clavel T."/>
        </authorList>
    </citation>
    <scope>NUCLEOTIDE SEQUENCE [LARGE SCALE GENOMIC DNA]</scope>
    <source>
        <strain evidence="6 7">WB01_NA02</strain>
    </source>
</reference>
<evidence type="ECO:0000313" key="6">
    <source>
        <dbReference type="EMBL" id="NMF07710.1"/>
    </source>
</evidence>
<dbReference type="SUPFAM" id="SSF50156">
    <property type="entry name" value="PDZ domain-like"/>
    <property type="match status" value="1"/>
</dbReference>
<name>A0A7X9STD6_CLOBE</name>
<dbReference type="AlphaFoldDB" id="A0A7X9STD6"/>
<dbReference type="InterPro" id="IPR043504">
    <property type="entry name" value="Peptidase_S1_PA_chymotrypsin"/>
</dbReference>
<dbReference type="PRINTS" id="PR00834">
    <property type="entry name" value="PROTEASES2C"/>
</dbReference>
<dbReference type="InterPro" id="IPR036034">
    <property type="entry name" value="PDZ_sf"/>
</dbReference>
<dbReference type="InterPro" id="IPR001478">
    <property type="entry name" value="PDZ"/>
</dbReference>
<keyword evidence="4" id="KW-0812">Transmembrane</keyword>
<dbReference type="Pfam" id="PF13180">
    <property type="entry name" value="PDZ_2"/>
    <property type="match status" value="1"/>
</dbReference>
<dbReference type="GO" id="GO:0006508">
    <property type="term" value="P:proteolysis"/>
    <property type="evidence" value="ECO:0007669"/>
    <property type="project" value="UniProtKB-KW"/>
</dbReference>
<protein>
    <submittedName>
        <fullName evidence="6">Trypsin-like serine protease</fullName>
    </submittedName>
</protein>
<dbReference type="RefSeq" id="WP_168983380.1">
    <property type="nucleotide sequence ID" value="NZ_JABAGD010000074.1"/>
</dbReference>
<dbReference type="InterPro" id="IPR001940">
    <property type="entry name" value="Peptidase_S1C"/>
</dbReference>
<keyword evidence="4" id="KW-0472">Membrane</keyword>
<dbReference type="GO" id="GO:0004252">
    <property type="term" value="F:serine-type endopeptidase activity"/>
    <property type="evidence" value="ECO:0007669"/>
    <property type="project" value="InterPro"/>
</dbReference>
<sequence length="409" mass="43389">MNNDNNEKFIDVESLPVDKGQQVAWENCFQNSNNYVEPKRKKRRGLRILGKIAGILVLTIVGGAIGSAATYSFMKTNNVAATKQITSYIPQSFTSSTPDAMSAADAFNKVAPAVVIVSTKGSSNTGFVSGEVEGMGSGFIINEEGYILTNYHVIANAKEVTVTLSDNTEVSATVVNYDQKKDIAMLKLKDGTKVPAVAELGDSDEVYPGAEVIAIGTPLSKNFAQTLTKGVISGSNRTIEGENGESVNLIQTDAAINPGNSGGPLVNAKGQVIGINSMKIGSDASGSSTPVEGIGFAIPINEVKNKIDALSKPILNLGIQIREIDSATAKKYDLVEGIYVSSVEEYSPAEKGGLKIGDIIVKCDGKEAKKFDQLKAIKESKNAGDTMKIEVIRDKKTVDLSVVLEEKSN</sequence>
<dbReference type="PROSITE" id="PS50106">
    <property type="entry name" value="PDZ"/>
    <property type="match status" value="1"/>
</dbReference>
<dbReference type="Gene3D" id="2.40.10.10">
    <property type="entry name" value="Trypsin-like serine proteases"/>
    <property type="match status" value="2"/>
</dbReference>
<organism evidence="6 7">
    <name type="scientific">Clostridium beijerinckii</name>
    <name type="common">Clostridium MP</name>
    <dbReference type="NCBI Taxonomy" id="1520"/>
    <lineage>
        <taxon>Bacteria</taxon>
        <taxon>Bacillati</taxon>
        <taxon>Bacillota</taxon>
        <taxon>Clostridia</taxon>
        <taxon>Eubacteriales</taxon>
        <taxon>Clostridiaceae</taxon>
        <taxon>Clostridium</taxon>
    </lineage>
</organism>
<feature type="domain" description="PDZ" evidence="5">
    <location>
        <begin position="297"/>
        <end position="395"/>
    </location>
</feature>
<evidence type="ECO:0000256" key="2">
    <source>
        <dbReference type="ARBA" id="ARBA00022670"/>
    </source>
</evidence>
<evidence type="ECO:0000259" key="5">
    <source>
        <dbReference type="PROSITE" id="PS50106"/>
    </source>
</evidence>
<evidence type="ECO:0000256" key="1">
    <source>
        <dbReference type="ARBA" id="ARBA00010541"/>
    </source>
</evidence>
<keyword evidence="2 6" id="KW-0645">Protease</keyword>
<dbReference type="Gene3D" id="2.30.42.10">
    <property type="match status" value="1"/>
</dbReference>
<keyword evidence="4" id="KW-1133">Transmembrane helix</keyword>